<sequence length="67" mass="7885">MGSRIRNSDNIKKEKYVAYQQQTMHDRMREQLSNDVEAFLARGGEIKHLEPHMRSSLLDNDSDQDSY</sequence>
<keyword evidence="3" id="KW-1185">Reference proteome</keyword>
<comment type="caution">
    <text evidence="2">The sequence shown here is derived from an EMBL/GenBank/DDBJ whole genome shotgun (WGS) entry which is preliminary data.</text>
</comment>
<evidence type="ECO:0000259" key="1">
    <source>
        <dbReference type="Pfam" id="PF20661"/>
    </source>
</evidence>
<dbReference type="EMBL" id="JAAWWK010000009">
    <property type="protein sequence ID" value="NKI19581.1"/>
    <property type="molecule type" value="Genomic_DNA"/>
</dbReference>
<dbReference type="InterPro" id="IPR049191">
    <property type="entry name" value="SutA_RBD"/>
</dbReference>
<organism evidence="2 3">
    <name type="scientific">Spongiibacter thalassae</name>
    <dbReference type="NCBI Taxonomy" id="2721624"/>
    <lineage>
        <taxon>Bacteria</taxon>
        <taxon>Pseudomonadati</taxon>
        <taxon>Pseudomonadota</taxon>
        <taxon>Gammaproteobacteria</taxon>
        <taxon>Cellvibrionales</taxon>
        <taxon>Spongiibacteraceae</taxon>
        <taxon>Spongiibacter</taxon>
    </lineage>
</organism>
<feature type="domain" description="Transcriptional regulator SutA RNAP-binding" evidence="1">
    <location>
        <begin position="25"/>
        <end position="54"/>
    </location>
</feature>
<protein>
    <recommendedName>
        <fullName evidence="1">Transcriptional regulator SutA RNAP-binding domain-containing protein</fullName>
    </recommendedName>
</protein>
<gene>
    <name evidence="2" type="ORF">HCU74_19410</name>
</gene>
<dbReference type="RefSeq" id="WP_168452103.1">
    <property type="nucleotide sequence ID" value="NZ_JAAWWK010000009.1"/>
</dbReference>
<reference evidence="2 3" key="1">
    <citation type="submission" date="2020-04" db="EMBL/GenBank/DDBJ databases">
        <authorList>
            <person name="Yoon J."/>
        </authorList>
    </citation>
    <scope>NUCLEOTIDE SEQUENCE [LARGE SCALE GENOMIC DNA]</scope>
    <source>
        <strain evidence="2 3">KMU-166</strain>
    </source>
</reference>
<evidence type="ECO:0000313" key="2">
    <source>
        <dbReference type="EMBL" id="NKI19581.1"/>
    </source>
</evidence>
<accession>A0ABX1GK74</accession>
<evidence type="ECO:0000313" key="3">
    <source>
        <dbReference type="Proteomes" id="UP000765845"/>
    </source>
</evidence>
<dbReference type="Pfam" id="PF20661">
    <property type="entry name" value="SutA-RBD"/>
    <property type="match status" value="1"/>
</dbReference>
<dbReference type="Proteomes" id="UP000765845">
    <property type="component" value="Unassembled WGS sequence"/>
</dbReference>
<proteinExistence type="predicted"/>
<name>A0ABX1GK74_9GAMM</name>